<dbReference type="GO" id="GO:0000978">
    <property type="term" value="F:RNA polymerase II cis-regulatory region sequence-specific DNA binding"/>
    <property type="evidence" value="ECO:0007669"/>
    <property type="project" value="InterPro"/>
</dbReference>
<dbReference type="Pfam" id="PF04082">
    <property type="entry name" value="Fungal_trans"/>
    <property type="match status" value="1"/>
</dbReference>
<dbReference type="GO" id="GO:0000785">
    <property type="term" value="C:chromatin"/>
    <property type="evidence" value="ECO:0007669"/>
    <property type="project" value="TreeGrafter"/>
</dbReference>
<evidence type="ECO:0000256" key="8">
    <source>
        <dbReference type="SAM" id="MobiDB-lite"/>
    </source>
</evidence>
<feature type="domain" description="C2H2-type" evidence="9">
    <location>
        <begin position="67"/>
        <end position="95"/>
    </location>
</feature>
<dbReference type="InterPro" id="IPR036236">
    <property type="entry name" value="Znf_C2H2_sf"/>
</dbReference>
<protein>
    <recommendedName>
        <fullName evidence="9">C2H2-type domain-containing protein</fullName>
    </recommendedName>
</protein>
<dbReference type="EMBL" id="ML987189">
    <property type="protein sequence ID" value="KAF2256081.1"/>
    <property type="molecule type" value="Genomic_DNA"/>
</dbReference>
<dbReference type="PANTHER" id="PTHR40626:SF11">
    <property type="entry name" value="ZINC FINGER PROTEIN YPR022C"/>
    <property type="match status" value="1"/>
</dbReference>
<organism evidence="10 11">
    <name type="scientific">Trematosphaeria pertusa</name>
    <dbReference type="NCBI Taxonomy" id="390896"/>
    <lineage>
        <taxon>Eukaryota</taxon>
        <taxon>Fungi</taxon>
        <taxon>Dikarya</taxon>
        <taxon>Ascomycota</taxon>
        <taxon>Pezizomycotina</taxon>
        <taxon>Dothideomycetes</taxon>
        <taxon>Pleosporomycetidae</taxon>
        <taxon>Pleosporales</taxon>
        <taxon>Massarineae</taxon>
        <taxon>Trematosphaeriaceae</taxon>
        <taxon>Trematosphaeria</taxon>
    </lineage>
</organism>
<feature type="domain" description="C2H2-type" evidence="9">
    <location>
        <begin position="39"/>
        <end position="66"/>
    </location>
</feature>
<evidence type="ECO:0000313" key="11">
    <source>
        <dbReference type="Proteomes" id="UP000800094"/>
    </source>
</evidence>
<dbReference type="GeneID" id="54588389"/>
<name>A0A6A6IZP9_9PLEO</name>
<dbReference type="PANTHER" id="PTHR40626">
    <property type="entry name" value="MIP31509P"/>
    <property type="match status" value="1"/>
</dbReference>
<keyword evidence="4 7" id="KW-0863">Zinc-finger</keyword>
<dbReference type="InterPro" id="IPR013087">
    <property type="entry name" value="Znf_C2H2_type"/>
</dbReference>
<dbReference type="AlphaFoldDB" id="A0A6A6IZP9"/>
<sequence>MLHMSVHAFPVQHSPLGSGVGGAPAHSNVSNGPKPTHPIKCSVCPKVFKRSEHCARHELSHTNERPFACQFCHRTYARKDLVKRHEKTIHADLYNALVNSRRPKQNERTYNPNALNAQAPPVLQTNTSPAQLGHDTATITELAASDDNTVQAHNEPTTTSRRASFSGGADTIRADAVTSPPRAPSIPPFLPNNAIALGNAAAASPVTHRGTSSISAMDARISGPSPPSSPVPGNEQYDFSIGNLLMASPSDALSSSGNHVDVFHFGQPCNKRQRLSDGGPSMPSVQNDQSFSMSAPSPMSSGDAANLLLPPDLMDTDLMMGRFLDTNGATGDLLGDSDTSGVIFPGRTTSSPSGHFSDSISDSGTEKPDRLRLPRILKEKSENPPRLAVDEAAFQALSADIRQRLGNDEVKLPLNNRRELQHFLNGYLDCFHRHLPILHLATLDVSQTPSPLVLAMCCIGALYRLDRQKARNIYLMAAKISETISTACSYPSPLTSHSSLSLEDRDAGKAASTKPLWLMQARILLLLYAALGNDSAIMQSELWRMGVFITEYRARRSALKAKSCHHPELRWHEWIEIEATKRFLCAMFICSSLLVLVYDIAPGVGITQDLEFELLEEEKLWNAANAEDWRALRESASPSPPRTIRSVMGDMLAGKTNDNIDGSLYYVSGFTTLLIIHGLNLYAWNLSQFSHVYISPFSDLSGVASNTLLTNALLTFARCSEVLQLARPEGIESLWNNPEGPLLLNCEAMLRVAYTRMFLSASMPEGLVLLSNPSDENVRLLANFVAAPQERTPLITKVMTSMCEAFSVPSKAGYLLVQKTAAINWSVEHYVK</sequence>
<evidence type="ECO:0000313" key="10">
    <source>
        <dbReference type="EMBL" id="KAF2256081.1"/>
    </source>
</evidence>
<feature type="region of interest" description="Disordered" evidence="8">
    <location>
        <begin position="346"/>
        <end position="369"/>
    </location>
</feature>
<dbReference type="Proteomes" id="UP000800094">
    <property type="component" value="Unassembled WGS sequence"/>
</dbReference>
<feature type="compositionally biased region" description="Low complexity" evidence="8">
    <location>
        <begin position="290"/>
        <end position="299"/>
    </location>
</feature>
<feature type="region of interest" description="Disordered" evidence="8">
    <location>
        <begin position="143"/>
        <end position="168"/>
    </location>
</feature>
<proteinExistence type="predicted"/>
<dbReference type="RefSeq" id="XP_033691085.1">
    <property type="nucleotide sequence ID" value="XM_033835059.1"/>
</dbReference>
<feature type="region of interest" description="Disordered" evidence="8">
    <location>
        <begin position="208"/>
        <end position="235"/>
    </location>
</feature>
<feature type="compositionally biased region" description="Polar residues" evidence="8">
    <location>
        <begin position="347"/>
        <end position="363"/>
    </location>
</feature>
<evidence type="ECO:0000256" key="1">
    <source>
        <dbReference type="ARBA" id="ARBA00004123"/>
    </source>
</evidence>
<dbReference type="GO" id="GO:0006351">
    <property type="term" value="P:DNA-templated transcription"/>
    <property type="evidence" value="ECO:0007669"/>
    <property type="project" value="InterPro"/>
</dbReference>
<gene>
    <name evidence="10" type="ORF">BU26DRAFT_598849</name>
</gene>
<feature type="region of interest" description="Disordered" evidence="8">
    <location>
        <begin position="100"/>
        <end position="130"/>
    </location>
</feature>
<accession>A0A6A6IZP9</accession>
<dbReference type="OrthoDB" id="10018191at2759"/>
<dbReference type="SMART" id="SM00355">
    <property type="entry name" value="ZnF_C2H2"/>
    <property type="match status" value="2"/>
</dbReference>
<keyword evidence="3" id="KW-0677">Repeat</keyword>
<keyword evidence="6" id="KW-0539">Nucleus</keyword>
<dbReference type="Gene3D" id="3.30.160.60">
    <property type="entry name" value="Classic Zinc Finger"/>
    <property type="match status" value="2"/>
</dbReference>
<dbReference type="GO" id="GO:0008270">
    <property type="term" value="F:zinc ion binding"/>
    <property type="evidence" value="ECO:0007669"/>
    <property type="project" value="UniProtKB-KW"/>
</dbReference>
<evidence type="ECO:0000256" key="6">
    <source>
        <dbReference type="ARBA" id="ARBA00023242"/>
    </source>
</evidence>
<dbReference type="InterPro" id="IPR051059">
    <property type="entry name" value="VerF-like"/>
</dbReference>
<evidence type="ECO:0000256" key="7">
    <source>
        <dbReference type="PROSITE-ProRule" id="PRU00042"/>
    </source>
</evidence>
<dbReference type="GO" id="GO:0005634">
    <property type="term" value="C:nucleus"/>
    <property type="evidence" value="ECO:0007669"/>
    <property type="project" value="UniProtKB-SubCell"/>
</dbReference>
<dbReference type="PROSITE" id="PS00028">
    <property type="entry name" value="ZINC_FINGER_C2H2_1"/>
    <property type="match status" value="2"/>
</dbReference>
<keyword evidence="11" id="KW-1185">Reference proteome</keyword>
<comment type="subcellular location">
    <subcellularLocation>
        <location evidence="1">Nucleus</location>
    </subcellularLocation>
</comment>
<feature type="compositionally biased region" description="Polar residues" evidence="8">
    <location>
        <begin position="146"/>
        <end position="163"/>
    </location>
</feature>
<dbReference type="GO" id="GO:0000981">
    <property type="term" value="F:DNA-binding transcription factor activity, RNA polymerase II-specific"/>
    <property type="evidence" value="ECO:0007669"/>
    <property type="project" value="InterPro"/>
</dbReference>
<dbReference type="PROSITE" id="PS50157">
    <property type="entry name" value="ZINC_FINGER_C2H2_2"/>
    <property type="match status" value="2"/>
</dbReference>
<feature type="region of interest" description="Disordered" evidence="8">
    <location>
        <begin position="271"/>
        <end position="299"/>
    </location>
</feature>
<dbReference type="SUPFAM" id="SSF57667">
    <property type="entry name" value="beta-beta-alpha zinc fingers"/>
    <property type="match status" value="1"/>
</dbReference>
<evidence type="ECO:0000256" key="4">
    <source>
        <dbReference type="ARBA" id="ARBA00022771"/>
    </source>
</evidence>
<dbReference type="InterPro" id="IPR007219">
    <property type="entry name" value="XnlR_reg_dom"/>
</dbReference>
<reference evidence="10" key="1">
    <citation type="journal article" date="2020" name="Stud. Mycol.">
        <title>101 Dothideomycetes genomes: a test case for predicting lifestyles and emergence of pathogens.</title>
        <authorList>
            <person name="Haridas S."/>
            <person name="Albert R."/>
            <person name="Binder M."/>
            <person name="Bloem J."/>
            <person name="Labutti K."/>
            <person name="Salamov A."/>
            <person name="Andreopoulos B."/>
            <person name="Baker S."/>
            <person name="Barry K."/>
            <person name="Bills G."/>
            <person name="Bluhm B."/>
            <person name="Cannon C."/>
            <person name="Castanera R."/>
            <person name="Culley D."/>
            <person name="Daum C."/>
            <person name="Ezra D."/>
            <person name="Gonzalez J."/>
            <person name="Henrissat B."/>
            <person name="Kuo A."/>
            <person name="Liang C."/>
            <person name="Lipzen A."/>
            <person name="Lutzoni F."/>
            <person name="Magnuson J."/>
            <person name="Mondo S."/>
            <person name="Nolan M."/>
            <person name="Ohm R."/>
            <person name="Pangilinan J."/>
            <person name="Park H.-J."/>
            <person name="Ramirez L."/>
            <person name="Alfaro M."/>
            <person name="Sun H."/>
            <person name="Tritt A."/>
            <person name="Yoshinaga Y."/>
            <person name="Zwiers L.-H."/>
            <person name="Turgeon B."/>
            <person name="Goodwin S."/>
            <person name="Spatafora J."/>
            <person name="Crous P."/>
            <person name="Grigoriev I."/>
        </authorList>
    </citation>
    <scope>NUCLEOTIDE SEQUENCE</scope>
    <source>
        <strain evidence="10">CBS 122368</strain>
    </source>
</reference>
<evidence type="ECO:0000256" key="2">
    <source>
        <dbReference type="ARBA" id="ARBA00022723"/>
    </source>
</evidence>
<evidence type="ECO:0000259" key="9">
    <source>
        <dbReference type="PROSITE" id="PS50157"/>
    </source>
</evidence>
<keyword evidence="2" id="KW-0479">Metal-binding</keyword>
<evidence type="ECO:0000256" key="3">
    <source>
        <dbReference type="ARBA" id="ARBA00022737"/>
    </source>
</evidence>
<keyword evidence="5" id="KW-0862">Zinc</keyword>
<evidence type="ECO:0000256" key="5">
    <source>
        <dbReference type="ARBA" id="ARBA00022833"/>
    </source>
</evidence>